<evidence type="ECO:0000313" key="1">
    <source>
        <dbReference type="EMBL" id="SEO95091.1"/>
    </source>
</evidence>
<proteinExistence type="predicted"/>
<protein>
    <submittedName>
        <fullName evidence="1">Uncharacterized protein</fullName>
    </submittedName>
</protein>
<keyword evidence="2" id="KW-1185">Reference proteome</keyword>
<evidence type="ECO:0000313" key="2">
    <source>
        <dbReference type="Proteomes" id="UP000198893"/>
    </source>
</evidence>
<dbReference type="AlphaFoldDB" id="A0A1H8TW20"/>
<accession>A0A1H8TW20</accession>
<reference evidence="1 2" key="1">
    <citation type="submission" date="2016-10" db="EMBL/GenBank/DDBJ databases">
        <authorList>
            <person name="de Groot N.N."/>
        </authorList>
    </citation>
    <scope>NUCLEOTIDE SEQUENCE [LARGE SCALE GENOMIC DNA]</scope>
    <source>
        <strain evidence="1 2">DSM 27842</strain>
    </source>
</reference>
<sequence length="73" mass="7885">MSVKRRYHVGIASVPVSGFCPGKGAFGGQGQERVRRRGDPGRSPIFCLPAGWTKTGAADGGFSERFAMSIWQR</sequence>
<gene>
    <name evidence="1" type="ORF">SAMN04490248_11720</name>
</gene>
<dbReference type="EMBL" id="FODS01000017">
    <property type="protein sequence ID" value="SEO95091.1"/>
    <property type="molecule type" value="Genomic_DNA"/>
</dbReference>
<organism evidence="1 2">
    <name type="scientific">Salinihabitans flavidus</name>
    <dbReference type="NCBI Taxonomy" id="569882"/>
    <lineage>
        <taxon>Bacteria</taxon>
        <taxon>Pseudomonadati</taxon>
        <taxon>Pseudomonadota</taxon>
        <taxon>Alphaproteobacteria</taxon>
        <taxon>Rhodobacterales</taxon>
        <taxon>Roseobacteraceae</taxon>
        <taxon>Salinihabitans</taxon>
    </lineage>
</organism>
<dbReference type="Proteomes" id="UP000198893">
    <property type="component" value="Unassembled WGS sequence"/>
</dbReference>
<dbReference type="STRING" id="569882.SAMN04490248_11720"/>
<name>A0A1H8TW20_9RHOB</name>